<dbReference type="PANTHER" id="PTHR43085:SF57">
    <property type="entry name" value="CARBOHYDRATE KINASE PFKB DOMAIN-CONTAINING PROTEIN"/>
    <property type="match status" value="1"/>
</dbReference>
<keyword evidence="2" id="KW-0808">Transferase</keyword>
<dbReference type="PROSITE" id="PS00584">
    <property type="entry name" value="PFKB_KINASES_2"/>
    <property type="match status" value="1"/>
</dbReference>
<reference evidence="5" key="1">
    <citation type="submission" date="2022-10" db="EMBL/GenBank/DDBJ databases">
        <title>The complete genomes of actinobacterial strains from the NBC collection.</title>
        <authorList>
            <person name="Joergensen T.S."/>
            <person name="Alvarez Arevalo M."/>
            <person name="Sterndorff E.B."/>
            <person name="Faurdal D."/>
            <person name="Vuksanovic O."/>
            <person name="Mourched A.-S."/>
            <person name="Charusanti P."/>
            <person name="Shaw S."/>
            <person name="Blin K."/>
            <person name="Weber T."/>
        </authorList>
    </citation>
    <scope>NUCLEOTIDE SEQUENCE</scope>
    <source>
        <strain evidence="5">NBC_01401</strain>
    </source>
</reference>
<sequence>MTTNPEVDLTVLGETMATLVPDHVGPLRHARTLGLTVAGSESTVAIGVRRLGCSAAWIGRVGDDELGRLVVSRLRGEDLRVHAVLDSAAPTGLMLKEQPVSGSRSVHYYRSGSAGSRLRLTDLPDGLLECSRVVHSSGITSALSAESARTVREALSRARAAGATVSFDVNYRSRLWSEEEARTELLQLLPFIDVLFSSDDEASLLTQRTAASPEENAQALLRLGPSTVVVTMGAAGALSVGPEGTTHASALAVQAVDPVGAGDSFVAGYLAAMLTGSTDEARMATAAAVAAVCVATQGDWEGLPDRSALAFAKAPAGTVAR</sequence>
<keyword evidence="3 5" id="KW-0418">Kinase</keyword>
<dbReference type="InterPro" id="IPR011611">
    <property type="entry name" value="PfkB_dom"/>
</dbReference>
<evidence type="ECO:0000256" key="3">
    <source>
        <dbReference type="ARBA" id="ARBA00022777"/>
    </source>
</evidence>
<dbReference type="SUPFAM" id="SSF53613">
    <property type="entry name" value="Ribokinase-like"/>
    <property type="match status" value="1"/>
</dbReference>
<accession>A0AAU3GQ91</accession>
<protein>
    <submittedName>
        <fullName evidence="5">Sugar kinase</fullName>
    </submittedName>
</protein>
<evidence type="ECO:0000313" key="5">
    <source>
        <dbReference type="EMBL" id="WTY94631.1"/>
    </source>
</evidence>
<evidence type="ECO:0000256" key="2">
    <source>
        <dbReference type="ARBA" id="ARBA00022679"/>
    </source>
</evidence>
<dbReference type="InterPro" id="IPR002173">
    <property type="entry name" value="Carboh/pur_kinase_PfkB_CS"/>
</dbReference>
<dbReference type="AlphaFoldDB" id="A0AAU3GQ91"/>
<dbReference type="GO" id="GO:0016301">
    <property type="term" value="F:kinase activity"/>
    <property type="evidence" value="ECO:0007669"/>
    <property type="project" value="UniProtKB-KW"/>
</dbReference>
<feature type="domain" description="Carbohydrate kinase PfkB" evidence="4">
    <location>
        <begin position="9"/>
        <end position="304"/>
    </location>
</feature>
<dbReference type="InterPro" id="IPR029056">
    <property type="entry name" value="Ribokinase-like"/>
</dbReference>
<organism evidence="5">
    <name type="scientific">Streptomyces sp. NBC_01401</name>
    <dbReference type="NCBI Taxonomy" id="2903854"/>
    <lineage>
        <taxon>Bacteria</taxon>
        <taxon>Bacillati</taxon>
        <taxon>Actinomycetota</taxon>
        <taxon>Actinomycetes</taxon>
        <taxon>Kitasatosporales</taxon>
        <taxon>Streptomycetaceae</taxon>
        <taxon>Streptomyces</taxon>
    </lineage>
</organism>
<dbReference type="CDD" id="cd01166">
    <property type="entry name" value="KdgK"/>
    <property type="match status" value="1"/>
</dbReference>
<dbReference type="InterPro" id="IPR050306">
    <property type="entry name" value="PfkB_Carbo_kinase"/>
</dbReference>
<proteinExistence type="inferred from homology"/>
<evidence type="ECO:0000259" key="4">
    <source>
        <dbReference type="Pfam" id="PF00294"/>
    </source>
</evidence>
<gene>
    <name evidence="5" type="ORF">OG626_06810</name>
</gene>
<comment type="similarity">
    <text evidence="1">Belongs to the carbohydrate kinase PfkB family.</text>
</comment>
<dbReference type="Pfam" id="PF00294">
    <property type="entry name" value="PfkB"/>
    <property type="match status" value="1"/>
</dbReference>
<name>A0AAU3GQ91_9ACTN</name>
<dbReference type="Gene3D" id="3.40.1190.20">
    <property type="match status" value="1"/>
</dbReference>
<dbReference type="PANTHER" id="PTHR43085">
    <property type="entry name" value="HEXOKINASE FAMILY MEMBER"/>
    <property type="match status" value="1"/>
</dbReference>
<evidence type="ECO:0000256" key="1">
    <source>
        <dbReference type="ARBA" id="ARBA00010688"/>
    </source>
</evidence>
<dbReference type="EMBL" id="CP109535">
    <property type="protein sequence ID" value="WTY94631.1"/>
    <property type="molecule type" value="Genomic_DNA"/>
</dbReference>